<evidence type="ECO:0000313" key="3">
    <source>
        <dbReference type="Proteomes" id="UP000186894"/>
    </source>
</evidence>
<dbReference type="PANTHER" id="PTHR46564:SF1">
    <property type="entry name" value="TRANSPOSASE"/>
    <property type="match status" value="1"/>
</dbReference>
<name>A0A1Q8ZS58_9HYPH</name>
<evidence type="ECO:0000259" key="1">
    <source>
        <dbReference type="Pfam" id="PF13358"/>
    </source>
</evidence>
<dbReference type="GO" id="GO:0003676">
    <property type="term" value="F:nucleic acid binding"/>
    <property type="evidence" value="ECO:0007669"/>
    <property type="project" value="InterPro"/>
</dbReference>
<organism evidence="2 3">
    <name type="scientific">Rhizobium oryziradicis</name>
    <dbReference type="NCBI Taxonomy" id="1867956"/>
    <lineage>
        <taxon>Bacteria</taxon>
        <taxon>Pseudomonadati</taxon>
        <taxon>Pseudomonadota</taxon>
        <taxon>Alphaproteobacteria</taxon>
        <taxon>Hyphomicrobiales</taxon>
        <taxon>Rhizobiaceae</taxon>
        <taxon>Rhizobium/Agrobacterium group</taxon>
        <taxon>Rhizobium</taxon>
    </lineage>
</organism>
<feature type="domain" description="Tc1-like transposase DDE" evidence="1">
    <location>
        <begin position="19"/>
        <end position="153"/>
    </location>
</feature>
<proteinExistence type="predicted"/>
<dbReference type="STRING" id="1867956.BJF95_09800"/>
<dbReference type="NCBIfam" id="NF033545">
    <property type="entry name" value="transpos_IS630"/>
    <property type="match status" value="1"/>
</dbReference>
<dbReference type="EMBL" id="MKIM01000027">
    <property type="protein sequence ID" value="OLP44762.1"/>
    <property type="molecule type" value="Genomic_DNA"/>
</dbReference>
<dbReference type="InterPro" id="IPR047655">
    <property type="entry name" value="Transpos_IS630-like"/>
</dbReference>
<dbReference type="InterPro" id="IPR038717">
    <property type="entry name" value="Tc1-like_DDE_dom"/>
</dbReference>
<accession>A0A1Q8ZS58</accession>
<dbReference type="PANTHER" id="PTHR46564">
    <property type="entry name" value="TRANSPOSASE"/>
    <property type="match status" value="1"/>
</dbReference>
<evidence type="ECO:0000313" key="2">
    <source>
        <dbReference type="EMBL" id="OLP44762.1"/>
    </source>
</evidence>
<comment type="caution">
    <text evidence="2">The sequence shown here is derived from an EMBL/GenBank/DDBJ whole genome shotgun (WGS) entry which is preliminary data.</text>
</comment>
<gene>
    <name evidence="2" type="ORF">BJF95_09800</name>
</gene>
<sequence length="188" mass="21574">MARFRARWKTHQHRLDPDHLVFLDETWVKTNMTRTCGWSQRGEPLIAKVPHVHWKTLIFLAGLRRDSIVAPCVLDGPINSVAFAAWVQQYLVPTLKPRDIVILDNLASHKGKPVRDAIRNVGAHLFFLPPYSPDLNPIEMMFAKLKALVRKAEERTIETTWRRIGQLLTAFSPQECANYLRHAGYGSN</sequence>
<dbReference type="Gene3D" id="3.30.420.10">
    <property type="entry name" value="Ribonuclease H-like superfamily/Ribonuclease H"/>
    <property type="match status" value="1"/>
</dbReference>
<reference evidence="2 3" key="1">
    <citation type="submission" date="2016-09" db="EMBL/GenBank/DDBJ databases">
        <title>Rhizobium oryziradicis sp. nov., isolated from the root of rice.</title>
        <authorList>
            <person name="Zhao J."/>
            <person name="Zhang X."/>
        </authorList>
    </citation>
    <scope>NUCLEOTIDE SEQUENCE [LARGE SCALE GENOMIC DNA]</scope>
    <source>
        <strain evidence="2 3">N19</strain>
    </source>
</reference>
<dbReference type="Pfam" id="PF13358">
    <property type="entry name" value="DDE_3"/>
    <property type="match status" value="1"/>
</dbReference>
<protein>
    <submittedName>
        <fullName evidence="2">IS630 family transposase</fullName>
    </submittedName>
</protein>
<dbReference type="Proteomes" id="UP000186894">
    <property type="component" value="Unassembled WGS sequence"/>
</dbReference>
<dbReference type="AlphaFoldDB" id="A0A1Q8ZS58"/>
<dbReference type="InterPro" id="IPR036397">
    <property type="entry name" value="RNaseH_sf"/>
</dbReference>
<keyword evidence="3" id="KW-1185">Reference proteome</keyword>